<evidence type="ECO:0000256" key="1">
    <source>
        <dbReference type="SAM" id="Coils"/>
    </source>
</evidence>
<organism evidence="3 4">
    <name type="scientific">Collimonas arenae</name>
    <dbReference type="NCBI Taxonomy" id="279058"/>
    <lineage>
        <taxon>Bacteria</taxon>
        <taxon>Pseudomonadati</taxon>
        <taxon>Pseudomonadota</taxon>
        <taxon>Betaproteobacteria</taxon>
        <taxon>Burkholderiales</taxon>
        <taxon>Oxalobacteraceae</taxon>
        <taxon>Collimonas</taxon>
    </lineage>
</organism>
<dbReference type="RefSeq" id="WP_061534204.1">
    <property type="nucleotide sequence ID" value="NZ_CP013233.1"/>
</dbReference>
<evidence type="ECO:0000256" key="2">
    <source>
        <dbReference type="SAM" id="SignalP"/>
    </source>
</evidence>
<evidence type="ECO:0000313" key="3">
    <source>
        <dbReference type="EMBL" id="AMP11133.1"/>
    </source>
</evidence>
<dbReference type="OrthoDB" id="5769605at2"/>
<keyword evidence="4" id="KW-1185">Reference proteome</keyword>
<reference evidence="3 4" key="1">
    <citation type="submission" date="2015-11" db="EMBL/GenBank/DDBJ databases">
        <title>Exploring the genomic traits of fungus-feeding bacterial genus Collimonas.</title>
        <authorList>
            <person name="Song C."/>
            <person name="Schmidt R."/>
            <person name="de Jager V."/>
            <person name="Krzyzanowska D."/>
            <person name="Jongedijk E."/>
            <person name="Cankar K."/>
            <person name="Beekwilder J."/>
            <person name="van Veen A."/>
            <person name="de Boer W."/>
            <person name="van Veen J.A."/>
            <person name="Garbeva P."/>
        </authorList>
    </citation>
    <scope>NUCLEOTIDE SEQUENCE [LARGE SCALE GENOMIC DNA]</scope>
    <source>
        <strain evidence="3 4">Ter282</strain>
    </source>
</reference>
<gene>
    <name evidence="3" type="ORF">CAter282_3444</name>
</gene>
<protein>
    <recommendedName>
        <fullName evidence="5">Cell envelope biogenesis protein TolA</fullName>
    </recommendedName>
</protein>
<name>A0A127QM53_9BURK</name>
<feature type="chain" id="PRO_5007277999" description="Cell envelope biogenesis protein TolA" evidence="2">
    <location>
        <begin position="26"/>
        <end position="183"/>
    </location>
</feature>
<feature type="coiled-coil region" evidence="1">
    <location>
        <begin position="63"/>
        <end position="113"/>
    </location>
</feature>
<proteinExistence type="predicted"/>
<dbReference type="AlphaFoldDB" id="A0A127QM53"/>
<sequence length="183" mass="19250">MTIKKIIVAMLISTASFTGASLALAANDAKATYKAVEDAAEATYKADLAKCDGLSGNGKDVCVEQAKATREHATQDAKAAYKKTPKALASARKEEAEADYAVAREKCNALAGNVKDVCVKKAKADEANAVTDARAKQEMSQSKAAVRDERAEERYKVALAKCDSLAGPSKEACVTAAESERGQ</sequence>
<dbReference type="PATRIC" id="fig|279058.17.peg.3740"/>
<dbReference type="EMBL" id="CP013235">
    <property type="protein sequence ID" value="AMP11133.1"/>
    <property type="molecule type" value="Genomic_DNA"/>
</dbReference>
<dbReference type="Proteomes" id="UP000071778">
    <property type="component" value="Chromosome"/>
</dbReference>
<keyword evidence="2" id="KW-0732">Signal</keyword>
<keyword evidence="1" id="KW-0175">Coiled coil</keyword>
<evidence type="ECO:0000313" key="4">
    <source>
        <dbReference type="Proteomes" id="UP000071778"/>
    </source>
</evidence>
<accession>A0A127QM53</accession>
<evidence type="ECO:0008006" key="5">
    <source>
        <dbReference type="Google" id="ProtNLM"/>
    </source>
</evidence>
<feature type="signal peptide" evidence="2">
    <location>
        <begin position="1"/>
        <end position="25"/>
    </location>
</feature>